<name>A0A316AB90_9BACT</name>
<dbReference type="Pfam" id="PF04773">
    <property type="entry name" value="FecR"/>
    <property type="match status" value="1"/>
</dbReference>
<dbReference type="PANTHER" id="PTHR30273">
    <property type="entry name" value="PERIPLASMIC SIGNAL SENSOR AND SIGMA FACTOR ACTIVATOR FECR-RELATED"/>
    <property type="match status" value="1"/>
</dbReference>
<dbReference type="Proteomes" id="UP000245880">
    <property type="component" value="Unassembled WGS sequence"/>
</dbReference>
<accession>A0A316AB90</accession>
<keyword evidence="1" id="KW-0472">Membrane</keyword>
<dbReference type="InterPro" id="IPR012373">
    <property type="entry name" value="Ferrdict_sens_TM"/>
</dbReference>
<dbReference type="OrthoDB" id="645173at2"/>
<dbReference type="PIRSF" id="PIRSF018266">
    <property type="entry name" value="FecR"/>
    <property type="match status" value="1"/>
</dbReference>
<protein>
    <submittedName>
        <fullName evidence="4">Uncharacterized protein DUF4974</fullName>
    </submittedName>
</protein>
<organism evidence="4 5">
    <name type="scientific">Dyadobacter jejuensis</name>
    <dbReference type="NCBI Taxonomy" id="1082580"/>
    <lineage>
        <taxon>Bacteria</taxon>
        <taxon>Pseudomonadati</taxon>
        <taxon>Bacteroidota</taxon>
        <taxon>Cytophagia</taxon>
        <taxon>Cytophagales</taxon>
        <taxon>Spirosomataceae</taxon>
        <taxon>Dyadobacter</taxon>
    </lineage>
</organism>
<feature type="domain" description="Protein FecR C-terminal" evidence="3">
    <location>
        <begin position="288"/>
        <end position="357"/>
    </location>
</feature>
<evidence type="ECO:0000313" key="5">
    <source>
        <dbReference type="Proteomes" id="UP000245880"/>
    </source>
</evidence>
<keyword evidence="1" id="KW-1133">Transmembrane helix</keyword>
<dbReference type="InterPro" id="IPR032508">
    <property type="entry name" value="FecR_C"/>
</dbReference>
<dbReference type="RefSeq" id="WP_109677446.1">
    <property type="nucleotide sequence ID" value="NZ_QGDT01000015.1"/>
</dbReference>
<evidence type="ECO:0000259" key="2">
    <source>
        <dbReference type="Pfam" id="PF04773"/>
    </source>
</evidence>
<feature type="transmembrane region" description="Helical" evidence="1">
    <location>
        <begin position="92"/>
        <end position="112"/>
    </location>
</feature>
<gene>
    <name evidence="4" type="ORF">CLV98_11567</name>
</gene>
<dbReference type="EMBL" id="QGDT01000015">
    <property type="protein sequence ID" value="PWJ55046.1"/>
    <property type="molecule type" value="Genomic_DNA"/>
</dbReference>
<sequence>MQQRDRYISVEEFLGDASFKRWIHEDVDSDEWEAWTLENAQRAKLVDEARLWILAMRIPKEQVSTSEISAQFLLTKDKIENKRRTAKLHQGFWLKLAAASIALVTIIGTYYLTRLARSFDRPQAFESVKGEADGGRSVSITKANTTDRPLLVMLSDGSSVLLQPKSKLTFPEKFSSDARKVYLSGDAFFEISKNKKHPFYVFANELVTEVVGTSFRVKAYPNNKNVEVVVRTGKVKVTTQHMEGEEIELLPNEGARLQRNNLQLEKIDDLTQERDLSEELSNIERLSFEFTDVPVLQILKTIEQAYAVEIDYPVKKLDNCYLTTSLSDQPLAEKLKIICESLGEGTTYKIVNSHITIYSVGCH</sequence>
<reference evidence="4 5" key="1">
    <citation type="submission" date="2018-03" db="EMBL/GenBank/DDBJ databases">
        <title>Genomic Encyclopedia of Archaeal and Bacterial Type Strains, Phase II (KMG-II): from individual species to whole genera.</title>
        <authorList>
            <person name="Goeker M."/>
        </authorList>
    </citation>
    <scope>NUCLEOTIDE SEQUENCE [LARGE SCALE GENOMIC DNA]</scope>
    <source>
        <strain evidence="4 5">DSM 100346</strain>
    </source>
</reference>
<dbReference type="PANTHER" id="PTHR30273:SF2">
    <property type="entry name" value="PROTEIN FECR"/>
    <property type="match status" value="1"/>
</dbReference>
<dbReference type="Pfam" id="PF16344">
    <property type="entry name" value="FecR_C"/>
    <property type="match status" value="1"/>
</dbReference>
<dbReference type="Gene3D" id="2.60.120.1440">
    <property type="match status" value="1"/>
</dbReference>
<dbReference type="GO" id="GO:0016989">
    <property type="term" value="F:sigma factor antagonist activity"/>
    <property type="evidence" value="ECO:0007669"/>
    <property type="project" value="TreeGrafter"/>
</dbReference>
<proteinExistence type="predicted"/>
<keyword evidence="5" id="KW-1185">Reference proteome</keyword>
<feature type="domain" description="FecR protein" evidence="2">
    <location>
        <begin position="150"/>
        <end position="236"/>
    </location>
</feature>
<keyword evidence="1" id="KW-0812">Transmembrane</keyword>
<evidence type="ECO:0000313" key="4">
    <source>
        <dbReference type="EMBL" id="PWJ55046.1"/>
    </source>
</evidence>
<dbReference type="InterPro" id="IPR006860">
    <property type="entry name" value="FecR"/>
</dbReference>
<dbReference type="Gene3D" id="3.55.50.30">
    <property type="match status" value="1"/>
</dbReference>
<comment type="caution">
    <text evidence="4">The sequence shown here is derived from an EMBL/GenBank/DDBJ whole genome shotgun (WGS) entry which is preliminary data.</text>
</comment>
<evidence type="ECO:0000256" key="1">
    <source>
        <dbReference type="SAM" id="Phobius"/>
    </source>
</evidence>
<evidence type="ECO:0000259" key="3">
    <source>
        <dbReference type="Pfam" id="PF16344"/>
    </source>
</evidence>
<dbReference type="AlphaFoldDB" id="A0A316AB90"/>